<accession>A0A7V8NRY2</accession>
<evidence type="ECO:0000313" key="2">
    <source>
        <dbReference type="Proteomes" id="UP000567293"/>
    </source>
</evidence>
<sequence length="93" mass="10949">MRTEVYSWRLSDELKSDLEREARLRKMPVSSILDLAVREWLKKSALDVEGEEAQRELHAAAEKYLGILAGRNRHKAETAREAVRKQLRRRYGR</sequence>
<evidence type="ECO:0008006" key="3">
    <source>
        <dbReference type="Google" id="ProtNLM"/>
    </source>
</evidence>
<proteinExistence type="predicted"/>
<comment type="caution">
    <text evidence="1">The sequence shown here is derived from an EMBL/GenBank/DDBJ whole genome shotgun (WGS) entry which is preliminary data.</text>
</comment>
<protein>
    <recommendedName>
        <fullName evidence="3">Ribbon-helix-helix protein CopG domain-containing protein</fullName>
    </recommendedName>
</protein>
<name>A0A7V8NRY2_9BACT</name>
<organism evidence="1 2">
    <name type="scientific">Candidatus Acidiferrum panamense</name>
    <dbReference type="NCBI Taxonomy" id="2741543"/>
    <lineage>
        <taxon>Bacteria</taxon>
        <taxon>Pseudomonadati</taxon>
        <taxon>Acidobacteriota</taxon>
        <taxon>Terriglobia</taxon>
        <taxon>Candidatus Acidiferrales</taxon>
        <taxon>Candidatus Acidiferrum</taxon>
    </lineage>
</organism>
<dbReference type="AlphaFoldDB" id="A0A7V8NRY2"/>
<evidence type="ECO:0000313" key="1">
    <source>
        <dbReference type="EMBL" id="MBA0086095.1"/>
    </source>
</evidence>
<keyword evidence="2" id="KW-1185">Reference proteome</keyword>
<reference evidence="1" key="1">
    <citation type="submission" date="2020-06" db="EMBL/GenBank/DDBJ databases">
        <title>Legume-microbial interactions unlock mineral nutrients during tropical forest succession.</title>
        <authorList>
            <person name="Epihov D.Z."/>
        </authorList>
    </citation>
    <scope>NUCLEOTIDE SEQUENCE [LARGE SCALE GENOMIC DNA]</scope>
    <source>
        <strain evidence="1">Pan2503</strain>
    </source>
</reference>
<dbReference type="EMBL" id="JACDQQ010001354">
    <property type="protein sequence ID" value="MBA0086095.1"/>
    <property type="molecule type" value="Genomic_DNA"/>
</dbReference>
<gene>
    <name evidence="1" type="ORF">HRJ53_13995</name>
</gene>
<dbReference type="Proteomes" id="UP000567293">
    <property type="component" value="Unassembled WGS sequence"/>
</dbReference>